<dbReference type="Proteomes" id="UP000239209">
    <property type="component" value="Unassembled WGS sequence"/>
</dbReference>
<keyword evidence="2" id="KW-0238">DNA-binding</keyword>
<dbReference type="SMART" id="SM00421">
    <property type="entry name" value="HTH_LUXR"/>
    <property type="match status" value="1"/>
</dbReference>
<dbReference type="Pfam" id="PF00196">
    <property type="entry name" value="GerE"/>
    <property type="match status" value="1"/>
</dbReference>
<dbReference type="RefSeq" id="WP_211303924.1">
    <property type="nucleotide sequence ID" value="NZ_PVZG01000016.1"/>
</dbReference>
<name>A0A2T0RNS8_9ACTN</name>
<dbReference type="PANTHER" id="PTHR44688">
    <property type="entry name" value="DNA-BINDING TRANSCRIPTIONAL ACTIVATOR DEVR_DOSR"/>
    <property type="match status" value="1"/>
</dbReference>
<dbReference type="PROSITE" id="PS50043">
    <property type="entry name" value="HTH_LUXR_2"/>
    <property type="match status" value="1"/>
</dbReference>
<reference evidence="5 6" key="1">
    <citation type="submission" date="2018-03" db="EMBL/GenBank/DDBJ databases">
        <title>Genomic Encyclopedia of Archaeal and Bacterial Type Strains, Phase II (KMG-II): from individual species to whole genera.</title>
        <authorList>
            <person name="Goeker M."/>
        </authorList>
    </citation>
    <scope>NUCLEOTIDE SEQUENCE [LARGE SCALE GENOMIC DNA]</scope>
    <source>
        <strain evidence="5 6">DSM 45348</strain>
    </source>
</reference>
<keyword evidence="1" id="KW-0805">Transcription regulation</keyword>
<evidence type="ECO:0000256" key="3">
    <source>
        <dbReference type="ARBA" id="ARBA00023163"/>
    </source>
</evidence>
<comment type="caution">
    <text evidence="5">The sequence shown here is derived from an EMBL/GenBank/DDBJ whole genome shotgun (WGS) entry which is preliminary data.</text>
</comment>
<proteinExistence type="predicted"/>
<evidence type="ECO:0000259" key="4">
    <source>
        <dbReference type="PROSITE" id="PS50043"/>
    </source>
</evidence>
<keyword evidence="6" id="KW-1185">Reference proteome</keyword>
<dbReference type="CDD" id="cd06170">
    <property type="entry name" value="LuxR_C_like"/>
    <property type="match status" value="1"/>
</dbReference>
<dbReference type="PROSITE" id="PS00622">
    <property type="entry name" value="HTH_LUXR_1"/>
    <property type="match status" value="1"/>
</dbReference>
<dbReference type="SUPFAM" id="SSF46894">
    <property type="entry name" value="C-terminal effector domain of the bipartite response regulators"/>
    <property type="match status" value="1"/>
</dbReference>
<evidence type="ECO:0000313" key="5">
    <source>
        <dbReference type="EMBL" id="PRY22787.1"/>
    </source>
</evidence>
<feature type="domain" description="HTH luxR-type" evidence="4">
    <location>
        <begin position="196"/>
        <end position="261"/>
    </location>
</feature>
<protein>
    <submittedName>
        <fullName evidence="5">Regulatory LuxR family protein</fullName>
    </submittedName>
</protein>
<gene>
    <name evidence="5" type="ORF">CLV70_11646</name>
</gene>
<dbReference type="InterPro" id="IPR000792">
    <property type="entry name" value="Tscrpt_reg_LuxR_C"/>
</dbReference>
<dbReference type="GO" id="GO:0003677">
    <property type="term" value="F:DNA binding"/>
    <property type="evidence" value="ECO:0007669"/>
    <property type="project" value="UniProtKB-KW"/>
</dbReference>
<accession>A0A2T0RNS8</accession>
<dbReference type="GO" id="GO:0006355">
    <property type="term" value="P:regulation of DNA-templated transcription"/>
    <property type="evidence" value="ECO:0007669"/>
    <property type="project" value="InterPro"/>
</dbReference>
<dbReference type="EMBL" id="PVZG01000016">
    <property type="protein sequence ID" value="PRY22787.1"/>
    <property type="molecule type" value="Genomic_DNA"/>
</dbReference>
<dbReference type="Gene3D" id="1.10.10.10">
    <property type="entry name" value="Winged helix-like DNA-binding domain superfamily/Winged helix DNA-binding domain"/>
    <property type="match status" value="1"/>
</dbReference>
<organism evidence="5 6">
    <name type="scientific">Pseudosporangium ferrugineum</name>
    <dbReference type="NCBI Taxonomy" id="439699"/>
    <lineage>
        <taxon>Bacteria</taxon>
        <taxon>Bacillati</taxon>
        <taxon>Actinomycetota</taxon>
        <taxon>Actinomycetes</taxon>
        <taxon>Micromonosporales</taxon>
        <taxon>Micromonosporaceae</taxon>
        <taxon>Pseudosporangium</taxon>
    </lineage>
</organism>
<evidence type="ECO:0000313" key="6">
    <source>
        <dbReference type="Proteomes" id="UP000239209"/>
    </source>
</evidence>
<sequence length="272" mass="29581">MTALAARDYRRVLDLATTLIDGLTTDNYPFLIAAQLNESLHGTATIFMDRYHLSAGSTAGVAWAPDEIASIPWRERARDFGPHHPLARVFSRHNDTGPLTVSDVTGPLAWRTTSTYDSCRQDLDGGIHHLALPLPSPKGVATAFLVCRSGRDFTPRERAMAAQVHPLLLAVNRHAIEAGRLRQRVEAERGPAHPDGERADLGLTPRELMVLALAAEGLTAATIARRMGISPHTVNKHLENAYRKCGTRDRLSTVLLVQGLGLIPRTSASSSP</sequence>
<dbReference type="InterPro" id="IPR016032">
    <property type="entry name" value="Sig_transdc_resp-reg_C-effctor"/>
</dbReference>
<evidence type="ECO:0000256" key="1">
    <source>
        <dbReference type="ARBA" id="ARBA00023015"/>
    </source>
</evidence>
<dbReference type="InterPro" id="IPR036388">
    <property type="entry name" value="WH-like_DNA-bd_sf"/>
</dbReference>
<dbReference type="PRINTS" id="PR00038">
    <property type="entry name" value="HTHLUXR"/>
</dbReference>
<keyword evidence="3" id="KW-0804">Transcription</keyword>
<dbReference type="AlphaFoldDB" id="A0A2T0RNS8"/>
<evidence type="ECO:0000256" key="2">
    <source>
        <dbReference type="ARBA" id="ARBA00023125"/>
    </source>
</evidence>
<dbReference type="PANTHER" id="PTHR44688:SF16">
    <property type="entry name" value="DNA-BINDING TRANSCRIPTIONAL ACTIVATOR DEVR_DOSR"/>
    <property type="match status" value="1"/>
</dbReference>